<evidence type="ECO:0000313" key="3">
    <source>
        <dbReference type="Proteomes" id="UP000081671"/>
    </source>
</evidence>
<evidence type="ECO:0000313" key="4">
    <source>
        <dbReference type="RefSeq" id="XP_012864917.1"/>
    </source>
</evidence>
<dbReference type="InterPro" id="IPR016054">
    <property type="entry name" value="LY6_UPA_recep-like"/>
</dbReference>
<dbReference type="InParanoid" id="A0A1S3EN58"/>
<reference evidence="4" key="1">
    <citation type="submission" date="2025-08" db="UniProtKB">
        <authorList>
            <consortium name="RefSeq"/>
        </authorList>
    </citation>
    <scope>IDENTIFICATION</scope>
    <source>
        <tissue evidence="4">Kidney</tissue>
    </source>
</reference>
<feature type="domain" description="UPAR/Ly6" evidence="2">
    <location>
        <begin position="28"/>
        <end position="108"/>
    </location>
</feature>
<dbReference type="OrthoDB" id="9793896at2759"/>
<evidence type="ECO:0000256" key="1">
    <source>
        <dbReference type="SAM" id="SignalP"/>
    </source>
</evidence>
<dbReference type="GeneID" id="105980577"/>
<feature type="signal peptide" evidence="1">
    <location>
        <begin position="1"/>
        <end position="17"/>
    </location>
</feature>
<proteinExistence type="predicted"/>
<accession>A0A1S3EN58</accession>
<dbReference type="Pfam" id="PF00021">
    <property type="entry name" value="UPAR_LY6"/>
    <property type="match status" value="1"/>
</dbReference>
<gene>
    <name evidence="4" type="primary">LOC105980577</name>
</gene>
<evidence type="ECO:0000259" key="2">
    <source>
        <dbReference type="Pfam" id="PF00021"/>
    </source>
</evidence>
<name>A0A1S3EN58_DIPOR</name>
<organism evidence="3 4">
    <name type="scientific">Dipodomys ordii</name>
    <name type="common">Ord's kangaroo rat</name>
    <dbReference type="NCBI Taxonomy" id="10020"/>
    <lineage>
        <taxon>Eukaryota</taxon>
        <taxon>Metazoa</taxon>
        <taxon>Chordata</taxon>
        <taxon>Craniata</taxon>
        <taxon>Vertebrata</taxon>
        <taxon>Euteleostomi</taxon>
        <taxon>Mammalia</taxon>
        <taxon>Eutheria</taxon>
        <taxon>Euarchontoglires</taxon>
        <taxon>Glires</taxon>
        <taxon>Rodentia</taxon>
        <taxon>Castorimorpha</taxon>
        <taxon>Heteromyidae</taxon>
        <taxon>Dipodomyinae</taxon>
        <taxon>Dipodomys</taxon>
    </lineage>
</organism>
<sequence>MDRLLFLMLPGVLLVLCQPHMEDPPQHSIMCTSCDEFVRKRCKKNLSRCEARYPDFACQSKEVYMQHMTGEYEYKYSILGCPDRCMEYVYISRWQKIIFNCCHENYCNGLPIQHNVQENPFWLKYFPNTTN</sequence>
<dbReference type="RefSeq" id="XP_012864917.1">
    <property type="nucleotide sequence ID" value="XM_013009463.1"/>
</dbReference>
<dbReference type="KEGG" id="dord:105980577"/>
<keyword evidence="3" id="KW-1185">Reference proteome</keyword>
<dbReference type="FunCoup" id="A0A1S3EN58">
    <property type="interactions" value="318"/>
</dbReference>
<protein>
    <submittedName>
        <fullName evidence="4">Prostate and testis expressed protein 4-like</fullName>
    </submittedName>
</protein>
<feature type="chain" id="PRO_5010302631" evidence="1">
    <location>
        <begin position="18"/>
        <end position="131"/>
    </location>
</feature>
<keyword evidence="1" id="KW-0732">Signal</keyword>
<dbReference type="Proteomes" id="UP000081671">
    <property type="component" value="Unplaced"/>
</dbReference>
<dbReference type="AlphaFoldDB" id="A0A1S3EN58"/>